<dbReference type="SUPFAM" id="SSF81296">
    <property type="entry name" value="E set domains"/>
    <property type="match status" value="2"/>
</dbReference>
<evidence type="ECO:0000259" key="3">
    <source>
        <dbReference type="Pfam" id="PF01833"/>
    </source>
</evidence>
<dbReference type="Pfam" id="PF13517">
    <property type="entry name" value="FG-GAP_3"/>
    <property type="match status" value="2"/>
</dbReference>
<dbReference type="InterPro" id="IPR028994">
    <property type="entry name" value="Integrin_alpha_N"/>
</dbReference>
<dbReference type="Gene3D" id="2.130.10.130">
    <property type="entry name" value="Integrin alpha, N-terminal"/>
    <property type="match status" value="1"/>
</dbReference>
<proteinExistence type="predicted"/>
<reference evidence="5 6" key="1">
    <citation type="submission" date="2018-03" db="EMBL/GenBank/DDBJ databases">
        <title>Adhaeribacter sp. HMF7605 Genome sequencing and assembly.</title>
        <authorList>
            <person name="Kang H."/>
            <person name="Kang J."/>
            <person name="Cha I."/>
            <person name="Kim H."/>
            <person name="Joh K."/>
        </authorList>
    </citation>
    <scope>NUCLEOTIDE SEQUENCE [LARGE SCALE GENOMIC DNA]</scope>
    <source>
        <strain evidence="5 6">HMF7605</strain>
    </source>
</reference>
<dbReference type="SUPFAM" id="SSF69318">
    <property type="entry name" value="Integrin alpha N-terminal domain"/>
    <property type="match status" value="1"/>
</dbReference>
<dbReference type="Gene3D" id="2.60.40.10">
    <property type="entry name" value="Immunoglobulins"/>
    <property type="match status" value="3"/>
</dbReference>
<accession>A0A2T2YM36</accession>
<keyword evidence="2" id="KW-1133">Transmembrane helix</keyword>
<protein>
    <recommendedName>
        <fullName evidence="7">Fibronectin type-III domain-containing protein</fullName>
    </recommendedName>
</protein>
<dbReference type="CDD" id="cd00102">
    <property type="entry name" value="IPT"/>
    <property type="match status" value="2"/>
</dbReference>
<dbReference type="EMBL" id="PYFT01000001">
    <property type="protein sequence ID" value="PSR56570.1"/>
    <property type="molecule type" value="Genomic_DNA"/>
</dbReference>
<dbReference type="Proteomes" id="UP000240357">
    <property type="component" value="Unassembled WGS sequence"/>
</dbReference>
<evidence type="ECO:0000256" key="1">
    <source>
        <dbReference type="ARBA" id="ARBA00022729"/>
    </source>
</evidence>
<dbReference type="InterPro" id="IPR013517">
    <property type="entry name" value="FG-GAP"/>
</dbReference>
<feature type="transmembrane region" description="Helical" evidence="2">
    <location>
        <begin position="35"/>
        <end position="53"/>
    </location>
</feature>
<feature type="domain" description="Secretion system C-terminal sorting" evidence="4">
    <location>
        <begin position="1621"/>
        <end position="1693"/>
    </location>
</feature>
<keyword evidence="1" id="KW-0732">Signal</keyword>
<evidence type="ECO:0000313" key="5">
    <source>
        <dbReference type="EMBL" id="PSR56570.1"/>
    </source>
</evidence>
<keyword evidence="2" id="KW-0812">Transmembrane</keyword>
<dbReference type="InterPro" id="IPR013783">
    <property type="entry name" value="Ig-like_fold"/>
</dbReference>
<evidence type="ECO:0000313" key="6">
    <source>
        <dbReference type="Proteomes" id="UP000240357"/>
    </source>
</evidence>
<dbReference type="RefSeq" id="WP_106932749.1">
    <property type="nucleotide sequence ID" value="NZ_PYFT01000001.1"/>
</dbReference>
<organism evidence="5 6">
    <name type="scientific">Adhaeribacter arboris</name>
    <dbReference type="NCBI Taxonomy" id="2072846"/>
    <lineage>
        <taxon>Bacteria</taxon>
        <taxon>Pseudomonadati</taxon>
        <taxon>Bacteroidota</taxon>
        <taxon>Cytophagia</taxon>
        <taxon>Cytophagales</taxon>
        <taxon>Hymenobacteraceae</taxon>
        <taxon>Adhaeribacter</taxon>
    </lineage>
</organism>
<dbReference type="OrthoDB" id="890703at2"/>
<evidence type="ECO:0000256" key="2">
    <source>
        <dbReference type="SAM" id="Phobius"/>
    </source>
</evidence>
<evidence type="ECO:0000259" key="4">
    <source>
        <dbReference type="Pfam" id="PF18962"/>
    </source>
</evidence>
<keyword evidence="2" id="KW-0472">Membrane</keyword>
<dbReference type="Pfam" id="PF01833">
    <property type="entry name" value="TIG"/>
    <property type="match status" value="2"/>
</dbReference>
<feature type="domain" description="IPT/TIG" evidence="3">
    <location>
        <begin position="623"/>
        <end position="685"/>
    </location>
</feature>
<feature type="domain" description="IPT/TIG" evidence="3">
    <location>
        <begin position="544"/>
        <end position="620"/>
    </location>
</feature>
<sequence length="1696" mass="182526">MTTSLLSFRVLGPIFPRYLYPDFLIRKFSAYTNKYILLLFLGLGLLPYLPVVAQDTTAFTDIQANLAGVKLGSVDWGDYDSDGDLDVLITGEAGDNYISKIYRNTNGSFSDINAGLVGVTESAVAWGDYDNDGDLDIALTGQSGNGSVSLIYQNNNGSFVNVQANLPPVKMGAVDWGDYDQDGDLDLLISGDASTTHKNYVTAIYDNEGGEFTRNSANMVGVFNSSVAWGDYDKDGDLDILLMGEFFNIFNYNPIFTCRIYRNLGSNGFLSLELLNNLKNGSATWGDYDSDSDLDIMFSGFRVQGGRVEGISNYIYRNDNGNFKQIDTDFSSQTAANGDVAWGDYDNDGNLDILIAGLCRAADCRDFSANIYRNSGGIFTNSKTVLPGLIYGSVAWGDYDNDGDLDILLSGDTNKGPIARIYRNNSVAKNTLPISPTDLTSKVQGEKVTLSWSPGLDEQTPTAALSYNVYVGTSPGTQQKVSSQANLPGSYRQVATWGNAQLNTSFNLNNLPDGTYYWSVQAIDQAFAGSAFAPEQGFVIGYLPIVNAIAPAAASPGNWVTIKGNYFLNATEVRFNGVKASDFGVLSNEQIRVLVPEGATTGPVMVTTPNGTALSAVTFSVLPTITTIHPTVVRPGDVITITGEGFANVTAVIFNQIKQPVFTIVNSQTITTRVPDGATSGLVKILTPEGTIISPLTISILPRMNYDETFGGMDQDKLTASIITMDGGYLLGGYSLSGVGGEKSQDSRGDLDYWIVKTDGNGTKIWDKRFGGSGEDKLTTLLSTGDGSYLLGGYSTSTVSGDKSQASKGDADYWIVKVNGTGKIEWERTLGGNNSDQLTAMIPTADGGYLLGGSSDSDETGDKNQGNKGQTDYWLIKIDANGKKIWDKTYGGQNADNLAAIVATTNGYLLGGSSASGISGDKSQGLRGIDDYWVIRITEAGEKLWDKTFGGAIDYLLYESCGGDENPGPECFYYFGSSILSSLVATPDGGFLLGGSSNADKGNEKRENNLHTDHTNFTTRLRDYWVLKIDGEGNKIWDQTIGGSVKDYFEIDKGYFVIGDSELKSMVATAEGNFFLAGSSNAAKGRDKSATGWFSATDVTLQERDDYWLVKIDGQGNKLWDEVKGGLRNDNLSVIIKNNANEFVLGGTSQSDAGGNKTTGSRGETDYWLVKITDDDSKAWNFRYGGSGNEGFTTLIKTNDGGYLSGGYSNAGISGDKTQASRGKNDYWIVKSDATGRKLWDKRYGGSGEDYLNRIIPTKDGGYLLAGSSLSGISGDKTQASRGNRDFWIVKISSTGAKQWDKRYGGSGYDELKKVIQLSTGEYILAGYSNSPANGDKSQESQGNMDYWLVKVSSTGTKIWDKRYGGSLNEVLGGIVQTSESGFLLGGSSVSGISGDKTEETRGGNDFWLILVDKNGTKVWDKTYGGSGNDEAYSLGRSNGSNYFISGQSDSPVGYDKTRGTQGGIDFWFLKINSSGAKIWDKRFGGTKDDELRASIQTSDGGYLLAGKSSSNKSGNKSQNSHGSSDYWIVKTDADGMYQWDKRYGGSDAEELRAVIQTKEGGLLLAGKSDSGVSGDRTQSSQGGTDFWLVKVAPESVGAPKVVARQATPVFETKLNLLVAYPNPFEQKFTLQLAQPLPAGATIKLSDIQGKSVYQMKVPVGESRIEVNLTGKPAGMYLLQLQSGNRRQVLKMIKSE</sequence>
<dbReference type="PANTHER" id="PTHR42754:SF1">
    <property type="entry name" value="LIPOPROTEIN"/>
    <property type="match status" value="1"/>
</dbReference>
<dbReference type="PANTHER" id="PTHR42754">
    <property type="entry name" value="ENDOGLUCANASE"/>
    <property type="match status" value="1"/>
</dbReference>
<keyword evidence="6" id="KW-1185">Reference proteome</keyword>
<dbReference type="InterPro" id="IPR026444">
    <property type="entry name" value="Secre_tail"/>
</dbReference>
<comment type="caution">
    <text evidence="5">The sequence shown here is derived from an EMBL/GenBank/DDBJ whole genome shotgun (WGS) entry which is preliminary data.</text>
</comment>
<dbReference type="InterPro" id="IPR014756">
    <property type="entry name" value="Ig_E-set"/>
</dbReference>
<dbReference type="InterPro" id="IPR002909">
    <property type="entry name" value="IPT_dom"/>
</dbReference>
<gene>
    <name evidence="5" type="ORF">AHMF7605_25270</name>
</gene>
<name>A0A2T2YM36_9BACT</name>
<dbReference type="Pfam" id="PF18962">
    <property type="entry name" value="Por_Secre_tail"/>
    <property type="match status" value="1"/>
</dbReference>
<evidence type="ECO:0008006" key="7">
    <source>
        <dbReference type="Google" id="ProtNLM"/>
    </source>
</evidence>
<dbReference type="NCBIfam" id="TIGR04183">
    <property type="entry name" value="Por_Secre_tail"/>
    <property type="match status" value="1"/>
</dbReference>